<dbReference type="AlphaFoldDB" id="A0A9D5BYN6"/>
<evidence type="ECO:0000313" key="2">
    <source>
        <dbReference type="EMBL" id="KAJ0963128.1"/>
    </source>
</evidence>
<evidence type="ECO:0000313" key="3">
    <source>
        <dbReference type="Proteomes" id="UP001085076"/>
    </source>
</evidence>
<sequence>MNEPGKGCVSLNPGVYGVPSGGSDPGIGEGGKAITDFIIDSITTHYRSPDAEEANSDEEAPKGGRIIITRAVLHKRDTPEYNGTLTAFPERTISSVSFWVQLGERHDNNKASLITDPVHRYIHALISRTIAGRSDNCGVVIVTDRLFLYSIIERVPIHLRYVLADYLAHQRQSTRLTDIHAGPYSTSLIIGMGLEADLEGEQHQKLVSPLDMTLLTQIGLVWRAGGRYTLVGHLSGSSDEEGSDSDDSDAAEPAAQLRSTSSGPSTSRSRYTRLEEQIIEIRAV</sequence>
<accession>A0A9D5BYN6</accession>
<comment type="caution">
    <text evidence="2">The sequence shown here is derived from an EMBL/GenBank/DDBJ whole genome shotgun (WGS) entry which is preliminary data.</text>
</comment>
<proteinExistence type="predicted"/>
<organism evidence="2 3">
    <name type="scientific">Dioscorea zingiberensis</name>
    <dbReference type="NCBI Taxonomy" id="325984"/>
    <lineage>
        <taxon>Eukaryota</taxon>
        <taxon>Viridiplantae</taxon>
        <taxon>Streptophyta</taxon>
        <taxon>Embryophyta</taxon>
        <taxon>Tracheophyta</taxon>
        <taxon>Spermatophyta</taxon>
        <taxon>Magnoliopsida</taxon>
        <taxon>Liliopsida</taxon>
        <taxon>Dioscoreales</taxon>
        <taxon>Dioscoreaceae</taxon>
        <taxon>Dioscorea</taxon>
    </lineage>
</organism>
<name>A0A9D5BYN6_9LILI</name>
<keyword evidence="3" id="KW-1185">Reference proteome</keyword>
<dbReference type="Proteomes" id="UP001085076">
    <property type="component" value="Miscellaneous, Linkage group lg09"/>
</dbReference>
<feature type="compositionally biased region" description="Low complexity" evidence="1">
    <location>
        <begin position="258"/>
        <end position="269"/>
    </location>
</feature>
<reference evidence="2" key="1">
    <citation type="submission" date="2021-03" db="EMBL/GenBank/DDBJ databases">
        <authorList>
            <person name="Li Z."/>
            <person name="Yang C."/>
        </authorList>
    </citation>
    <scope>NUCLEOTIDE SEQUENCE</scope>
    <source>
        <strain evidence="2">Dzin_1.0</strain>
        <tissue evidence="2">Leaf</tissue>
    </source>
</reference>
<feature type="compositionally biased region" description="Acidic residues" evidence="1">
    <location>
        <begin position="238"/>
        <end position="250"/>
    </location>
</feature>
<reference evidence="2" key="2">
    <citation type="journal article" date="2022" name="Hortic Res">
        <title>The genome of Dioscorea zingiberensis sheds light on the biosynthesis, origin and evolution of the medicinally important diosgenin saponins.</title>
        <authorList>
            <person name="Li Y."/>
            <person name="Tan C."/>
            <person name="Li Z."/>
            <person name="Guo J."/>
            <person name="Li S."/>
            <person name="Chen X."/>
            <person name="Wang C."/>
            <person name="Dai X."/>
            <person name="Yang H."/>
            <person name="Song W."/>
            <person name="Hou L."/>
            <person name="Xu J."/>
            <person name="Tong Z."/>
            <person name="Xu A."/>
            <person name="Yuan X."/>
            <person name="Wang W."/>
            <person name="Yang Q."/>
            <person name="Chen L."/>
            <person name="Sun Z."/>
            <person name="Wang K."/>
            <person name="Pan B."/>
            <person name="Chen J."/>
            <person name="Bao Y."/>
            <person name="Liu F."/>
            <person name="Qi X."/>
            <person name="Gang D.R."/>
            <person name="Wen J."/>
            <person name="Li J."/>
        </authorList>
    </citation>
    <scope>NUCLEOTIDE SEQUENCE</scope>
    <source>
        <strain evidence="2">Dzin_1.0</strain>
    </source>
</reference>
<feature type="region of interest" description="Disordered" evidence="1">
    <location>
        <begin position="235"/>
        <end position="271"/>
    </location>
</feature>
<gene>
    <name evidence="2" type="ORF">J5N97_028250</name>
</gene>
<evidence type="ECO:0000256" key="1">
    <source>
        <dbReference type="SAM" id="MobiDB-lite"/>
    </source>
</evidence>
<dbReference type="EMBL" id="JAGGNH010000009">
    <property type="protein sequence ID" value="KAJ0963128.1"/>
    <property type="molecule type" value="Genomic_DNA"/>
</dbReference>
<protein>
    <submittedName>
        <fullName evidence="2">Uncharacterized protein</fullName>
    </submittedName>
</protein>
<dbReference type="OrthoDB" id="1685790at2759"/>